<evidence type="ECO:0000313" key="11">
    <source>
        <dbReference type="Proteomes" id="UP000225889"/>
    </source>
</evidence>
<keyword evidence="2 8" id="KW-0963">Cytoplasm</keyword>
<gene>
    <name evidence="8 10" type="primary">tilS</name>
    <name evidence="10" type="ORF">CSX01_14505</name>
</gene>
<keyword evidence="4 8" id="KW-0819">tRNA processing</keyword>
<dbReference type="RefSeq" id="WP_099392853.1">
    <property type="nucleotide sequence ID" value="NZ_PDYF01000083.1"/>
</dbReference>
<keyword evidence="6 8" id="KW-0067">ATP-binding</keyword>
<comment type="caution">
    <text evidence="10">The sequence shown here is derived from an EMBL/GenBank/DDBJ whole genome shotgun (WGS) entry which is preliminary data.</text>
</comment>
<sequence>MKIGLFLDKKIRDFIVKYKMLERGDGVVIGLSGGPDSVCLFFVLLELKEEYDLTLKALHVNHCIRGIEADKDQEFVRNLCLTHGVDLEEHVVDIPALVEKTGRSTEEEARIARYELFEKAAENLANETGKPAKIAIAHNADDNAETVLFHMARGTGLDGMCGIAPVRDNIIRPLLEVPKSEILQVLKDNNIDYCIDATNNQVDYDRNRIRHNIMPEFAQINDRALEHISEMTQRLTEVADYINLEARGLLQIAKEENGHLRKRAIATAPSVIASQAIKLYLSSFMPYQKDVSAVHVDKILELLNEDGERQVQLPYKKTLIISYEEMYVLEEDETKVEPVFNYREFDYEQGMNYPTDRYTKWFDCDKISGNVVIRNRAEGDYLTIDSEGNHKLLQDYFIDEKIPRHLRDEVPLVCDDSHVMWVVGYRISEHYKISKNTTRVLEISYTEE</sequence>
<comment type="catalytic activity">
    <reaction evidence="7 8">
        <text>cytidine(34) in tRNA(Ile2) + L-lysine + ATP = lysidine(34) in tRNA(Ile2) + AMP + diphosphate + H(+)</text>
        <dbReference type="Rhea" id="RHEA:43744"/>
        <dbReference type="Rhea" id="RHEA-COMP:10625"/>
        <dbReference type="Rhea" id="RHEA-COMP:10670"/>
        <dbReference type="ChEBI" id="CHEBI:15378"/>
        <dbReference type="ChEBI" id="CHEBI:30616"/>
        <dbReference type="ChEBI" id="CHEBI:32551"/>
        <dbReference type="ChEBI" id="CHEBI:33019"/>
        <dbReference type="ChEBI" id="CHEBI:82748"/>
        <dbReference type="ChEBI" id="CHEBI:83665"/>
        <dbReference type="ChEBI" id="CHEBI:456215"/>
        <dbReference type="EC" id="6.3.4.19"/>
    </reaction>
</comment>
<reference evidence="10 11" key="1">
    <citation type="submission" date="2017-10" db="EMBL/GenBank/DDBJ databases">
        <title>Resolving the taxonomy of Roseburia spp., Eubacterium rectale and Agathobacter spp. through phylogenomic analysis.</title>
        <authorList>
            <person name="Sheridan P.O."/>
            <person name="Walker A.W."/>
            <person name="Duncan S.H."/>
            <person name="Scott K.P."/>
            <person name="Toole P.W.O."/>
            <person name="Luis P."/>
            <person name="Flint H.J."/>
        </authorList>
    </citation>
    <scope>NUCLEOTIDE SEQUENCE [LARGE SCALE GENOMIC DNA]</scope>
    <source>
        <strain evidence="10 11">JK626</strain>
    </source>
</reference>
<dbReference type="Gene3D" id="3.40.50.620">
    <property type="entry name" value="HUPs"/>
    <property type="match status" value="1"/>
</dbReference>
<feature type="binding site" evidence="8">
    <location>
        <begin position="32"/>
        <end position="37"/>
    </location>
    <ligand>
        <name>ATP</name>
        <dbReference type="ChEBI" id="CHEBI:30616"/>
    </ligand>
</feature>
<evidence type="ECO:0000259" key="9">
    <source>
        <dbReference type="SMART" id="SM00977"/>
    </source>
</evidence>
<dbReference type="PANTHER" id="PTHR43033:SF1">
    <property type="entry name" value="TRNA(ILE)-LYSIDINE SYNTHASE-RELATED"/>
    <property type="match status" value="1"/>
</dbReference>
<dbReference type="InterPro" id="IPR011063">
    <property type="entry name" value="TilS/TtcA_N"/>
</dbReference>
<evidence type="ECO:0000256" key="6">
    <source>
        <dbReference type="ARBA" id="ARBA00022840"/>
    </source>
</evidence>
<dbReference type="SUPFAM" id="SSF56037">
    <property type="entry name" value="PheT/TilS domain"/>
    <property type="match status" value="1"/>
</dbReference>
<dbReference type="EMBL" id="PDYF01000083">
    <property type="protein sequence ID" value="PHU33740.1"/>
    <property type="molecule type" value="Genomic_DNA"/>
</dbReference>
<dbReference type="GO" id="GO:0006400">
    <property type="term" value="P:tRNA modification"/>
    <property type="evidence" value="ECO:0007669"/>
    <property type="project" value="UniProtKB-UniRule"/>
</dbReference>
<comment type="subcellular location">
    <subcellularLocation>
        <location evidence="1 8">Cytoplasm</location>
    </subcellularLocation>
</comment>
<dbReference type="InterPro" id="IPR020825">
    <property type="entry name" value="Phe-tRNA_synthase-like_B3/B4"/>
</dbReference>
<dbReference type="Proteomes" id="UP000225889">
    <property type="component" value="Unassembled WGS sequence"/>
</dbReference>
<comment type="similarity">
    <text evidence="8">Belongs to the tRNA(Ile)-lysidine synthase family.</text>
</comment>
<organism evidence="10 11">
    <name type="scientific">Pseudobutyrivibrio ruminis</name>
    <dbReference type="NCBI Taxonomy" id="46206"/>
    <lineage>
        <taxon>Bacteria</taxon>
        <taxon>Bacillati</taxon>
        <taxon>Bacillota</taxon>
        <taxon>Clostridia</taxon>
        <taxon>Lachnospirales</taxon>
        <taxon>Lachnospiraceae</taxon>
        <taxon>Pseudobutyrivibrio</taxon>
    </lineage>
</organism>
<name>A0A2G3DS78_9FIRM</name>
<dbReference type="EC" id="6.3.4.19" evidence="8"/>
<dbReference type="Pfam" id="PF01171">
    <property type="entry name" value="ATP_bind_3"/>
    <property type="match status" value="1"/>
</dbReference>
<dbReference type="InterPro" id="IPR014729">
    <property type="entry name" value="Rossmann-like_a/b/a_fold"/>
</dbReference>
<evidence type="ECO:0000256" key="2">
    <source>
        <dbReference type="ARBA" id="ARBA00022490"/>
    </source>
</evidence>
<evidence type="ECO:0000256" key="5">
    <source>
        <dbReference type="ARBA" id="ARBA00022741"/>
    </source>
</evidence>
<dbReference type="SMART" id="SM00977">
    <property type="entry name" value="TilS_C"/>
    <property type="match status" value="1"/>
</dbReference>
<comment type="function">
    <text evidence="8">Ligates lysine onto the cytidine present at position 34 of the AUA codon-specific tRNA(Ile) that contains the anticodon CAU, in an ATP-dependent manner. Cytidine is converted to lysidine, thus changing the amino acid specificity of the tRNA from methionine to isoleucine.</text>
</comment>
<evidence type="ECO:0000313" key="10">
    <source>
        <dbReference type="EMBL" id="PHU33740.1"/>
    </source>
</evidence>
<keyword evidence="3 8" id="KW-0436">Ligase</keyword>
<evidence type="ECO:0000256" key="4">
    <source>
        <dbReference type="ARBA" id="ARBA00022694"/>
    </source>
</evidence>
<dbReference type="SUPFAM" id="SSF52402">
    <property type="entry name" value="Adenine nucleotide alpha hydrolases-like"/>
    <property type="match status" value="1"/>
</dbReference>
<keyword evidence="5 8" id="KW-0547">Nucleotide-binding</keyword>
<dbReference type="GO" id="GO:0005524">
    <property type="term" value="F:ATP binding"/>
    <property type="evidence" value="ECO:0007669"/>
    <property type="project" value="UniProtKB-UniRule"/>
</dbReference>
<dbReference type="InterPro" id="IPR012094">
    <property type="entry name" value="tRNA_Ile_lys_synt"/>
</dbReference>
<proteinExistence type="inferred from homology"/>
<comment type="domain">
    <text evidence="8">The N-terminal region contains the highly conserved SGGXDS motif, predicted to be a P-loop motif involved in ATP binding.</text>
</comment>
<evidence type="ECO:0000256" key="8">
    <source>
        <dbReference type="HAMAP-Rule" id="MF_01161"/>
    </source>
</evidence>
<dbReference type="InterPro" id="IPR012796">
    <property type="entry name" value="Lysidine-tRNA-synth_C"/>
</dbReference>
<dbReference type="PANTHER" id="PTHR43033">
    <property type="entry name" value="TRNA(ILE)-LYSIDINE SYNTHASE-RELATED"/>
    <property type="match status" value="1"/>
</dbReference>
<dbReference type="InterPro" id="IPR012795">
    <property type="entry name" value="tRNA_Ile_lys_synt_N"/>
</dbReference>
<evidence type="ECO:0000256" key="1">
    <source>
        <dbReference type="ARBA" id="ARBA00004496"/>
    </source>
</evidence>
<dbReference type="AlphaFoldDB" id="A0A2G3DS78"/>
<accession>A0A2G3DS78</accession>
<dbReference type="GO" id="GO:0005737">
    <property type="term" value="C:cytoplasm"/>
    <property type="evidence" value="ECO:0007669"/>
    <property type="project" value="UniProtKB-SubCell"/>
</dbReference>
<evidence type="ECO:0000256" key="3">
    <source>
        <dbReference type="ARBA" id="ARBA00022598"/>
    </source>
</evidence>
<feature type="domain" description="Lysidine-tRNA(Ile) synthetase C-terminal" evidence="9">
    <location>
        <begin position="371"/>
        <end position="443"/>
    </location>
</feature>
<evidence type="ECO:0000256" key="7">
    <source>
        <dbReference type="ARBA" id="ARBA00048539"/>
    </source>
</evidence>
<reference evidence="10 11" key="2">
    <citation type="submission" date="2017-10" db="EMBL/GenBank/DDBJ databases">
        <authorList>
            <person name="Banno H."/>
            <person name="Chua N.-H."/>
        </authorList>
    </citation>
    <scope>NUCLEOTIDE SEQUENCE [LARGE SCALE GENOMIC DNA]</scope>
    <source>
        <strain evidence="10 11">JK626</strain>
    </source>
</reference>
<dbReference type="NCBIfam" id="TIGR02432">
    <property type="entry name" value="lysidine_TilS_N"/>
    <property type="match status" value="1"/>
</dbReference>
<protein>
    <recommendedName>
        <fullName evidence="8">tRNA(Ile)-lysidine synthase</fullName>
        <ecNumber evidence="8">6.3.4.19</ecNumber>
    </recommendedName>
    <alternativeName>
        <fullName evidence="8">tRNA(Ile)-2-lysyl-cytidine synthase</fullName>
    </alternativeName>
    <alternativeName>
        <fullName evidence="8">tRNA(Ile)-lysidine synthetase</fullName>
    </alternativeName>
</protein>
<dbReference type="GO" id="GO:0032267">
    <property type="term" value="F:tRNA(Ile)-lysidine synthase activity"/>
    <property type="evidence" value="ECO:0007669"/>
    <property type="project" value="UniProtKB-EC"/>
</dbReference>
<dbReference type="Gene3D" id="3.50.40.10">
    <property type="entry name" value="Phenylalanyl-trna Synthetase, Chain B, domain 3"/>
    <property type="match status" value="1"/>
</dbReference>
<dbReference type="CDD" id="cd01992">
    <property type="entry name" value="TilS_N"/>
    <property type="match status" value="1"/>
</dbReference>
<dbReference type="Pfam" id="PF11734">
    <property type="entry name" value="TilS_C"/>
    <property type="match status" value="1"/>
</dbReference>
<dbReference type="NCBIfam" id="TIGR02433">
    <property type="entry name" value="lysidine_TilS_C"/>
    <property type="match status" value="1"/>
</dbReference>
<dbReference type="HAMAP" id="MF_01161">
    <property type="entry name" value="tRNA_Ile_lys_synt"/>
    <property type="match status" value="1"/>
</dbReference>